<reference evidence="7" key="1">
    <citation type="submission" date="2011-11" db="EMBL/GenBank/DDBJ databases">
        <title>The Draft Genome of Spermophilus tridecemlineatus.</title>
        <authorList>
            <consortium name="The Broad Institute Genome Assembly &amp; Analysis Group"/>
            <consortium name="Computational R&amp;D Group"/>
            <consortium name="and Sequencing Platform"/>
            <person name="Di Palma F."/>
            <person name="Alfoldi J."/>
            <person name="Johnson J."/>
            <person name="Berlin A."/>
            <person name="Gnerre S."/>
            <person name="Jaffe D."/>
            <person name="MacCallum I."/>
            <person name="Young S."/>
            <person name="Walker B.J."/>
            <person name="Lindblad-Toh K."/>
        </authorList>
    </citation>
    <scope>NUCLEOTIDE SEQUENCE [LARGE SCALE GENOMIC DNA]</scope>
</reference>
<evidence type="ECO:0000256" key="3">
    <source>
        <dbReference type="SAM" id="MobiDB-lite"/>
    </source>
</evidence>
<dbReference type="Proteomes" id="UP000005215">
    <property type="component" value="Unassembled WGS sequence"/>
</dbReference>
<protein>
    <recommendedName>
        <fullName evidence="2">Dynein axonemal intermediate chain 7</fullName>
    </recommendedName>
</protein>
<proteinExistence type="inferred from homology"/>
<feature type="compositionally biased region" description="Basic and acidic residues" evidence="3">
    <location>
        <begin position="359"/>
        <end position="372"/>
    </location>
</feature>
<dbReference type="eggNOG" id="ENOG502QQM9">
    <property type="taxonomic scope" value="Eukaryota"/>
</dbReference>
<dbReference type="InParanoid" id="I3MDP5"/>
<accession>I3MDP5</accession>
<evidence type="ECO:0000313" key="7">
    <source>
        <dbReference type="Proteomes" id="UP000005215"/>
    </source>
</evidence>
<dbReference type="PRINTS" id="PR02043">
    <property type="entry name" value="CANCERSCCP1"/>
</dbReference>
<reference evidence="6" key="3">
    <citation type="submission" date="2025-09" db="UniProtKB">
        <authorList>
            <consortium name="Ensembl"/>
        </authorList>
    </citation>
    <scope>IDENTIFICATION</scope>
</reference>
<dbReference type="GeneTree" id="ENSGT00390000004708"/>
<keyword evidence="7" id="KW-1185">Reference proteome</keyword>
<reference evidence="6" key="2">
    <citation type="submission" date="2025-08" db="UniProtKB">
        <authorList>
            <consortium name="Ensembl"/>
        </authorList>
    </citation>
    <scope>IDENTIFICATION</scope>
</reference>
<dbReference type="EMBL" id="AGTP01054847">
    <property type="status" value="NOT_ANNOTATED_CDS"/>
    <property type="molecule type" value="Genomic_DNA"/>
</dbReference>
<dbReference type="GO" id="GO:0008017">
    <property type="term" value="F:microtubule binding"/>
    <property type="evidence" value="ECO:0007669"/>
    <property type="project" value="TreeGrafter"/>
</dbReference>
<sequence>MGPKEKKSGHKKKKISKAERLKQLQEEEEKKRLKEEEEARLKREKEEQEKLEQQRIENEKWHQLEEKDLQRRTEELAELNLLEGCFLEAEKLKRDTRSLAHWKHYIQCDGSPDPSIAQEINTFISLWKEETNQTFMEVVEKSKLVLRLIEKLKLILMETPPFDLQEQNVIQYQGSILQLQELLHLKFNKATEILLRQASTLADLDSGNMEKVIQDENVTLYVWANLKKNPRYKSIKFDGTQIGFEIPKILATSDIALRLLHTHYDHVSPLKLVRTEQENNFLMTETVTDEGTKTTEVKTTEVKTTEVTTTEVTTIEVKTIEEPVSQEDQEECIPQESGSLINSEDEIKVEDQDVTEAQRTSDKKDSEAEKGELEMRLLSESISAAQLYLIENTTEKPFIYEDNEVDLCQFTTLGGVYHLDILELPPQYKPVKGWMIVQILQEGLQKFTYPPETVEDFDTENAFPPIEVTLKVHENVIFFEDPKVVRWDAEGKRWRTDGISNVSYDAEARLISFSLETFGPVTLIQDSHVNMPFLSWELKPLEINNVLLIVTTLFTEIQIQIKENLCMLISIKIKDKEHVSNLEGKWMSPISFIFALKEAGLNIFPSGHSHFYVVTNNKNPSVEMRAYRQMALLSSAFAFGWSKWNIVCNTTKVIFKAREQPTEELIENPKWVLLMFSGDRAQRLKMDENSDSYSEALKEGTEFHSTLYHMLKDVASREAMEKINNSNCLFIDAVCHMLLSIRFLSYS</sequence>
<organism evidence="6 7">
    <name type="scientific">Ictidomys tridecemlineatus</name>
    <name type="common">Thirteen-lined ground squirrel</name>
    <name type="synonym">Spermophilus tridecemlineatus</name>
    <dbReference type="NCBI Taxonomy" id="43179"/>
    <lineage>
        <taxon>Eukaryota</taxon>
        <taxon>Metazoa</taxon>
        <taxon>Chordata</taxon>
        <taxon>Craniata</taxon>
        <taxon>Vertebrata</taxon>
        <taxon>Euteleostomi</taxon>
        <taxon>Mammalia</taxon>
        <taxon>Eutheria</taxon>
        <taxon>Euarchontoglires</taxon>
        <taxon>Glires</taxon>
        <taxon>Rodentia</taxon>
        <taxon>Sciuromorpha</taxon>
        <taxon>Sciuridae</taxon>
        <taxon>Xerinae</taxon>
        <taxon>Marmotini</taxon>
        <taxon>Ictidomys</taxon>
    </lineage>
</organism>
<feature type="domain" description="IC97/Casc1 N-terminal" evidence="5">
    <location>
        <begin position="31"/>
        <end position="231"/>
    </location>
</feature>
<gene>
    <name evidence="6" type="primary">DNAI7</name>
</gene>
<evidence type="ECO:0000313" key="6">
    <source>
        <dbReference type="Ensembl" id="ENSSTOP00000008532.3"/>
    </source>
</evidence>
<dbReference type="GeneID" id="101976347"/>
<evidence type="ECO:0000259" key="5">
    <source>
        <dbReference type="Pfam" id="PF15927"/>
    </source>
</evidence>
<dbReference type="InterPro" id="IPR031826">
    <property type="entry name" value="IC97/Casc1_N"/>
</dbReference>
<evidence type="ECO:0000259" key="4">
    <source>
        <dbReference type="Pfam" id="PF12366"/>
    </source>
</evidence>
<dbReference type="Pfam" id="PF15927">
    <property type="entry name" value="Casc1_N"/>
    <property type="match status" value="1"/>
</dbReference>
<dbReference type="InterPro" id="IPR023247">
    <property type="entry name" value="IC97/Dnai7-like"/>
</dbReference>
<feature type="domain" description="CASC1 C-terminal" evidence="4">
    <location>
        <begin position="492"/>
        <end position="659"/>
    </location>
</feature>
<feature type="region of interest" description="Disordered" evidence="3">
    <location>
        <begin position="320"/>
        <end position="372"/>
    </location>
</feature>
<dbReference type="FunCoup" id="I3MDP5">
    <property type="interactions" value="219"/>
</dbReference>
<dbReference type="RefSeq" id="XP_013215625.1">
    <property type="nucleotide sequence ID" value="XM_013360171.3"/>
</dbReference>
<feature type="compositionally biased region" description="Acidic residues" evidence="3">
    <location>
        <begin position="324"/>
        <end position="333"/>
    </location>
</feature>
<evidence type="ECO:0000256" key="1">
    <source>
        <dbReference type="ARBA" id="ARBA00024332"/>
    </source>
</evidence>
<dbReference type="STRING" id="43179.ENSSTOP00000008532"/>
<dbReference type="GO" id="GO:0048487">
    <property type="term" value="F:beta-tubulin binding"/>
    <property type="evidence" value="ECO:0007669"/>
    <property type="project" value="TreeGrafter"/>
</dbReference>
<dbReference type="KEGG" id="iti:101976347"/>
<name>I3MDP5_ICTTR</name>
<feature type="compositionally biased region" description="Basic and acidic residues" evidence="3">
    <location>
        <begin position="16"/>
        <end position="55"/>
    </location>
</feature>
<dbReference type="OrthoDB" id="297923at2759"/>
<dbReference type="Ensembl" id="ENSSTOT00000009511.3">
    <property type="protein sequence ID" value="ENSSTOP00000008532.3"/>
    <property type="gene ID" value="ENSSTOG00000009509.3"/>
</dbReference>
<dbReference type="PANTHER" id="PTHR20929">
    <property type="entry name" value="LUNG ADENOMA SUSCEPTIBILITY 1-RELATED"/>
    <property type="match status" value="1"/>
</dbReference>
<dbReference type="PANTHER" id="PTHR20929:SF11">
    <property type="entry name" value="DYNEIN AXONEMAL INTERMEDIATE CHAIN 7"/>
    <property type="match status" value="1"/>
</dbReference>
<evidence type="ECO:0000256" key="2">
    <source>
        <dbReference type="ARBA" id="ARBA00024414"/>
    </source>
</evidence>
<comment type="similarity">
    <text evidence="1">Belongs to the DNAI7 family.</text>
</comment>
<dbReference type="CTD" id="55259"/>
<dbReference type="GO" id="GO:0005930">
    <property type="term" value="C:axoneme"/>
    <property type="evidence" value="ECO:0007669"/>
    <property type="project" value="TreeGrafter"/>
</dbReference>
<dbReference type="AlphaFoldDB" id="I3MDP5"/>
<dbReference type="Pfam" id="PF12366">
    <property type="entry name" value="Casc1_C"/>
    <property type="match status" value="1"/>
</dbReference>
<dbReference type="InterPro" id="IPR022110">
    <property type="entry name" value="CASC1_C"/>
</dbReference>
<feature type="region of interest" description="Disordered" evidence="3">
    <location>
        <begin position="1"/>
        <end position="55"/>
    </location>
</feature>